<proteinExistence type="predicted"/>
<accession>A0A382ED86</accession>
<feature type="non-terminal residue" evidence="1">
    <location>
        <position position="1"/>
    </location>
</feature>
<evidence type="ECO:0000313" key="1">
    <source>
        <dbReference type="EMBL" id="SVB48292.1"/>
    </source>
</evidence>
<name>A0A382ED86_9ZZZZ</name>
<dbReference type="EMBL" id="UINC01043781">
    <property type="protein sequence ID" value="SVB48292.1"/>
    <property type="molecule type" value="Genomic_DNA"/>
</dbReference>
<dbReference type="AlphaFoldDB" id="A0A382ED86"/>
<organism evidence="1">
    <name type="scientific">marine metagenome</name>
    <dbReference type="NCBI Taxonomy" id="408172"/>
    <lineage>
        <taxon>unclassified sequences</taxon>
        <taxon>metagenomes</taxon>
        <taxon>ecological metagenomes</taxon>
    </lineage>
</organism>
<reference evidence="1" key="1">
    <citation type="submission" date="2018-05" db="EMBL/GenBank/DDBJ databases">
        <authorList>
            <person name="Lanie J.A."/>
            <person name="Ng W.-L."/>
            <person name="Kazmierczak K.M."/>
            <person name="Andrzejewski T.M."/>
            <person name="Davidsen T.M."/>
            <person name="Wayne K.J."/>
            <person name="Tettelin H."/>
            <person name="Glass J.I."/>
            <person name="Rusch D."/>
            <person name="Podicherti R."/>
            <person name="Tsui H.-C.T."/>
            <person name="Winkler M.E."/>
        </authorList>
    </citation>
    <scope>NUCLEOTIDE SEQUENCE</scope>
</reference>
<protein>
    <submittedName>
        <fullName evidence="1">Uncharacterized protein</fullName>
    </submittedName>
</protein>
<sequence length="31" mass="3482">EVEHYVAIAGENGSSERVQKIREFATTDDET</sequence>
<gene>
    <name evidence="1" type="ORF">METZ01_LOCUS201146</name>
</gene>